<sequence length="141" mass="14324">MPAPGTVAANVAQPAAGLGAGAFVVPVLTCIVAFALVIGLIFLARYGLKFMEPYLLKGRQTPNLAVVESVAVDQRRRVSVIRYGQKKGLVLTGGGNDVFMGWVEDGGAVMPVPAGQPPVLAPVATLPGGQPAPGPVPPSDA</sequence>
<dbReference type="AlphaFoldDB" id="A0A841QGG4"/>
<dbReference type="RefSeq" id="WP_242005493.1">
    <property type="nucleotide sequence ID" value="NZ_BAABDB010000007.1"/>
</dbReference>
<dbReference type="GO" id="GO:0044781">
    <property type="term" value="P:bacterial-type flagellum organization"/>
    <property type="evidence" value="ECO:0007669"/>
    <property type="project" value="InterPro"/>
</dbReference>
<evidence type="ECO:0000256" key="1">
    <source>
        <dbReference type="SAM" id="Phobius"/>
    </source>
</evidence>
<comment type="caution">
    <text evidence="2">The sequence shown here is derived from an EMBL/GenBank/DDBJ whole genome shotgun (WGS) entry which is preliminary data.</text>
</comment>
<organism evidence="2 3">
    <name type="scientific">Acetobacter lovaniensis</name>
    <dbReference type="NCBI Taxonomy" id="104100"/>
    <lineage>
        <taxon>Bacteria</taxon>
        <taxon>Pseudomonadati</taxon>
        <taxon>Pseudomonadota</taxon>
        <taxon>Alphaproteobacteria</taxon>
        <taxon>Acetobacterales</taxon>
        <taxon>Acetobacteraceae</taxon>
        <taxon>Acetobacter</taxon>
    </lineage>
</organism>
<evidence type="ECO:0008006" key="4">
    <source>
        <dbReference type="Google" id="ProtNLM"/>
    </source>
</evidence>
<keyword evidence="1" id="KW-1133">Transmembrane helix</keyword>
<keyword evidence="1" id="KW-0472">Membrane</keyword>
<reference evidence="2 3" key="1">
    <citation type="submission" date="2020-08" db="EMBL/GenBank/DDBJ databases">
        <title>Genomic Encyclopedia of Type Strains, Phase IV (KMG-IV): sequencing the most valuable type-strain genomes for metagenomic binning, comparative biology and taxonomic classification.</title>
        <authorList>
            <person name="Goeker M."/>
        </authorList>
    </citation>
    <scope>NUCLEOTIDE SEQUENCE [LARGE SCALE GENOMIC DNA]</scope>
    <source>
        <strain evidence="2 3">DSM 4491</strain>
    </source>
</reference>
<dbReference type="EMBL" id="JACHIE010000006">
    <property type="protein sequence ID" value="MBB6457137.1"/>
    <property type="molecule type" value="Genomic_DNA"/>
</dbReference>
<name>A0A841QGG4_9PROT</name>
<feature type="transmembrane region" description="Helical" evidence="1">
    <location>
        <begin position="20"/>
        <end position="44"/>
    </location>
</feature>
<proteinExistence type="predicted"/>
<gene>
    <name evidence="2" type="ORF">HNR55_001725</name>
</gene>
<evidence type="ECO:0000313" key="3">
    <source>
        <dbReference type="Proteomes" id="UP000578000"/>
    </source>
</evidence>
<keyword evidence="1" id="KW-0812">Transmembrane</keyword>
<dbReference type="GO" id="GO:0016020">
    <property type="term" value="C:membrane"/>
    <property type="evidence" value="ECO:0007669"/>
    <property type="project" value="InterPro"/>
</dbReference>
<protein>
    <recommendedName>
        <fullName evidence="4">Flagellar biosynthesis protein FliO</fullName>
    </recommendedName>
</protein>
<dbReference type="Proteomes" id="UP000578000">
    <property type="component" value="Unassembled WGS sequence"/>
</dbReference>
<accession>A0A841QGG4</accession>
<evidence type="ECO:0000313" key="2">
    <source>
        <dbReference type="EMBL" id="MBB6457137.1"/>
    </source>
</evidence>
<keyword evidence="3" id="KW-1185">Reference proteome</keyword>